<gene>
    <name evidence="1" type="ordered locus">LOC_Os12g12500</name>
</gene>
<proteinExistence type="predicted"/>
<dbReference type="Pfam" id="PF04827">
    <property type="entry name" value="Plant_tran"/>
    <property type="match status" value="1"/>
</dbReference>
<name>Q2QVK4_ORYSJ</name>
<dbReference type="EMBL" id="DP000011">
    <property type="protein sequence ID" value="ABA96813.1"/>
    <property type="molecule type" value="Genomic_DNA"/>
</dbReference>
<reference evidence="1" key="3">
    <citation type="submission" date="2006-01" db="EMBL/GenBank/DDBJ databases">
        <authorList>
            <person name="Buell R."/>
        </authorList>
    </citation>
    <scope>NUCLEOTIDE SEQUENCE</scope>
</reference>
<reference evidence="1" key="2">
    <citation type="submission" date="2005-04" db="EMBL/GenBank/DDBJ databases">
        <authorList>
            <person name="Buell C.R."/>
            <person name="Wing R.A."/>
            <person name="McCombie W.A."/>
            <person name="Ouyang S."/>
        </authorList>
    </citation>
    <scope>NUCLEOTIDE SEQUENCE</scope>
</reference>
<accession>Q2QVK4</accession>
<organism evidence="1">
    <name type="scientific">Oryza sativa subsp. japonica</name>
    <name type="common">Rice</name>
    <dbReference type="NCBI Taxonomy" id="39947"/>
    <lineage>
        <taxon>Eukaryota</taxon>
        <taxon>Viridiplantae</taxon>
        <taxon>Streptophyta</taxon>
        <taxon>Embryophyta</taxon>
        <taxon>Tracheophyta</taxon>
        <taxon>Spermatophyta</taxon>
        <taxon>Magnoliopsida</taxon>
        <taxon>Liliopsida</taxon>
        <taxon>Poales</taxon>
        <taxon>Poaceae</taxon>
        <taxon>BOP clade</taxon>
        <taxon>Oryzoideae</taxon>
        <taxon>Oryzeae</taxon>
        <taxon>Oryzinae</taxon>
        <taxon>Oryza</taxon>
        <taxon>Oryza sativa</taxon>
    </lineage>
</organism>
<evidence type="ECO:0000313" key="1">
    <source>
        <dbReference type="EMBL" id="ABA96813.1"/>
    </source>
</evidence>
<dbReference type="AlphaFoldDB" id="Q2QVK4"/>
<dbReference type="PANTHER" id="PTHR47150:SF5">
    <property type="entry name" value="OS07G0546750 PROTEIN"/>
    <property type="match status" value="1"/>
</dbReference>
<sequence>MEPHEDDDFLEADDFEVFTVEELLAEDEIIEELPAEEFKAAGVIEKFGDEYLRLPRADELEKILQENEARGFPGMYGSIDSIKGEAPTVHYNVNGTQYDMGYYLADRIYPEWAVFVKTVTAPQLAEDKLFALKQEGARKDVECAFGVLQSCFDIIRRPARLWKQGDVINIMQACVILHNMIVEDEKEAIRDVLDLNYNPSATIVLPPEVQRSDNPDPCFTEVLRRNSAIKARPTHRKLKKDLIEHIWQRYGNKEN</sequence>
<dbReference type="PANTHER" id="PTHR47150">
    <property type="entry name" value="OS12G0169200 PROTEIN"/>
    <property type="match status" value="1"/>
</dbReference>
<reference evidence="1" key="1">
    <citation type="journal article" date="2005" name="BMC Biol.">
        <title>The sequence of rice chromosomes 11 and 12, rich in disease resistance genes and recent gene duplications.</title>
        <authorList>
            <consortium name="The rice chromosomes 11 and 12 sequencing consortia"/>
        </authorList>
    </citation>
    <scope>NUCLEOTIDE SEQUENCE [LARGE SCALE GENOMIC DNA]</scope>
</reference>
<dbReference type="InterPro" id="IPR006912">
    <property type="entry name" value="Harbinger_derived_prot"/>
</dbReference>
<protein>
    <submittedName>
        <fullName evidence="1">Transposon protein, putative, Pong sub-class</fullName>
    </submittedName>
</protein>